<comment type="caution">
    <text evidence="2">The sequence shown here is derived from an EMBL/GenBank/DDBJ whole genome shotgun (WGS) entry which is preliminary data.</text>
</comment>
<dbReference type="AlphaFoldDB" id="A0AAN6GM48"/>
<reference evidence="2" key="1">
    <citation type="journal article" date="2023" name="PhytoFront">
        <title>Draft Genome Resources of Seven Strains of Tilletia horrida, Causal Agent of Kernel Smut of Rice.</title>
        <authorList>
            <person name="Khanal S."/>
            <person name="Antony Babu S."/>
            <person name="Zhou X.G."/>
        </authorList>
    </citation>
    <scope>NUCLEOTIDE SEQUENCE</scope>
    <source>
        <strain evidence="2">TX6</strain>
    </source>
</reference>
<gene>
    <name evidence="2" type="ORF">OC846_005983</name>
</gene>
<dbReference type="EMBL" id="JAPDMZ010000270">
    <property type="protein sequence ID" value="KAK0544649.1"/>
    <property type="molecule type" value="Genomic_DNA"/>
</dbReference>
<dbReference type="Proteomes" id="UP001176517">
    <property type="component" value="Unassembled WGS sequence"/>
</dbReference>
<feature type="compositionally biased region" description="Acidic residues" evidence="1">
    <location>
        <begin position="182"/>
        <end position="201"/>
    </location>
</feature>
<evidence type="ECO:0000256" key="1">
    <source>
        <dbReference type="SAM" id="MobiDB-lite"/>
    </source>
</evidence>
<proteinExistence type="predicted"/>
<evidence type="ECO:0000313" key="3">
    <source>
        <dbReference type="Proteomes" id="UP001176517"/>
    </source>
</evidence>
<sequence length="215" mass="22437">MATYALDDKDAFSLALRFSKCSIIVPVKPTTTLAELKQDIIAAIQALTLSGRILHAGNGWEQTGGRDPADELEPQHIGIFRAGVSASTAAQEEKLGAGNVAPGWEPPTSFHRIDNEKSTSAASSGSRITVASLAFRQGSDQVGYLGFAPKGSNTVARPVFATPAFLDEDEEGDGEAGLAENGDGEEDDGEQEEGEPDEDDDAWMRAGVTLGGGGS</sequence>
<protein>
    <submittedName>
        <fullName evidence="2">Uncharacterized protein</fullName>
    </submittedName>
</protein>
<accession>A0AAN6GM48</accession>
<evidence type="ECO:0000313" key="2">
    <source>
        <dbReference type="EMBL" id="KAK0544649.1"/>
    </source>
</evidence>
<organism evidence="2 3">
    <name type="scientific">Tilletia horrida</name>
    <dbReference type="NCBI Taxonomy" id="155126"/>
    <lineage>
        <taxon>Eukaryota</taxon>
        <taxon>Fungi</taxon>
        <taxon>Dikarya</taxon>
        <taxon>Basidiomycota</taxon>
        <taxon>Ustilaginomycotina</taxon>
        <taxon>Exobasidiomycetes</taxon>
        <taxon>Tilletiales</taxon>
        <taxon>Tilletiaceae</taxon>
        <taxon>Tilletia</taxon>
    </lineage>
</organism>
<feature type="region of interest" description="Disordered" evidence="1">
    <location>
        <begin position="165"/>
        <end position="215"/>
    </location>
</feature>
<keyword evidence="3" id="KW-1185">Reference proteome</keyword>
<feature type="region of interest" description="Disordered" evidence="1">
    <location>
        <begin position="98"/>
        <end position="126"/>
    </location>
</feature>
<name>A0AAN6GM48_9BASI</name>